<evidence type="ECO:0000259" key="1">
    <source>
        <dbReference type="Pfam" id="PF13274"/>
    </source>
</evidence>
<dbReference type="Proteomes" id="UP000185891">
    <property type="component" value="Unassembled WGS sequence"/>
</dbReference>
<evidence type="ECO:0000313" key="2">
    <source>
        <dbReference type="EMBL" id="OGD69621.1"/>
    </source>
</evidence>
<proteinExistence type="predicted"/>
<dbReference type="AlphaFoldDB" id="A0A1F5EQF6"/>
<name>A0A1F5EQF6_9BACT</name>
<protein>
    <recommendedName>
        <fullName evidence="1">Antitoxin SocA-like Panacea domain-containing protein</fullName>
    </recommendedName>
</protein>
<dbReference type="InterPro" id="IPR025272">
    <property type="entry name" value="SocA_Panacea"/>
</dbReference>
<dbReference type="Pfam" id="PF13274">
    <property type="entry name" value="SocA_Panacea"/>
    <property type="match status" value="1"/>
</dbReference>
<comment type="caution">
    <text evidence="2">The sequence shown here is derived from an EMBL/GenBank/DDBJ whole genome shotgun (WGS) entry which is preliminary data.</text>
</comment>
<organism evidence="2 3">
    <name type="scientific">Candidatus Campbellbacteria bacterium RIFCSPHIGHO2_12_FULL_35_10</name>
    <dbReference type="NCBI Taxonomy" id="1797578"/>
    <lineage>
        <taxon>Bacteria</taxon>
        <taxon>Candidatus Campbelliibacteriota</taxon>
    </lineage>
</organism>
<reference evidence="2 3" key="1">
    <citation type="journal article" date="2016" name="Nat. Commun.">
        <title>Thousands of microbial genomes shed light on interconnected biogeochemical processes in an aquifer system.</title>
        <authorList>
            <person name="Anantharaman K."/>
            <person name="Brown C.T."/>
            <person name="Hug L.A."/>
            <person name="Sharon I."/>
            <person name="Castelle C.J."/>
            <person name="Probst A.J."/>
            <person name="Thomas B.C."/>
            <person name="Singh A."/>
            <person name="Wilkins M.J."/>
            <person name="Karaoz U."/>
            <person name="Brodie E.L."/>
            <person name="Williams K.H."/>
            <person name="Hubbard S.S."/>
            <person name="Banfield J.F."/>
        </authorList>
    </citation>
    <scope>NUCLEOTIDE SEQUENCE [LARGE SCALE GENOMIC DNA]</scope>
</reference>
<sequence>MLSVFDIVKFILTKKKPLSNMNLQKLVYYCQAWSLVWDGKPLFKERIEAWANGPVVSELYNLCRGEYFISDIPKGDSNNIISKQRETILAVLKYYGDKSPQWLSDLTHSEDPWRKAREGIPEGVRSNKEITLASMEEYYSSLQEKK</sequence>
<accession>A0A1F5EQF6</accession>
<evidence type="ECO:0000313" key="3">
    <source>
        <dbReference type="Proteomes" id="UP000185891"/>
    </source>
</evidence>
<gene>
    <name evidence="2" type="ORF">A3E89_01950</name>
</gene>
<feature type="domain" description="Antitoxin SocA-like Panacea" evidence="1">
    <location>
        <begin position="23"/>
        <end position="113"/>
    </location>
</feature>
<dbReference type="EMBL" id="MFAA01000004">
    <property type="protein sequence ID" value="OGD69621.1"/>
    <property type="molecule type" value="Genomic_DNA"/>
</dbReference>